<comment type="caution">
    <text evidence="4">The sequence shown here is derived from an EMBL/GenBank/DDBJ whole genome shotgun (WGS) entry which is preliminary data.</text>
</comment>
<feature type="transmembrane region" description="Helical" evidence="1">
    <location>
        <begin position="185"/>
        <end position="207"/>
    </location>
</feature>
<keyword evidence="1" id="KW-1133">Transmembrane helix</keyword>
<feature type="signal peptide" evidence="2">
    <location>
        <begin position="1"/>
        <end position="16"/>
    </location>
</feature>
<accession>A0AAD3N8J3</accession>
<gene>
    <name evidence="4" type="ORF">AKAME5_001865200</name>
</gene>
<organism evidence="4 5">
    <name type="scientific">Lates japonicus</name>
    <name type="common">Japanese lates</name>
    <dbReference type="NCBI Taxonomy" id="270547"/>
    <lineage>
        <taxon>Eukaryota</taxon>
        <taxon>Metazoa</taxon>
        <taxon>Chordata</taxon>
        <taxon>Craniata</taxon>
        <taxon>Vertebrata</taxon>
        <taxon>Euteleostomi</taxon>
        <taxon>Actinopterygii</taxon>
        <taxon>Neopterygii</taxon>
        <taxon>Teleostei</taxon>
        <taxon>Neoteleostei</taxon>
        <taxon>Acanthomorphata</taxon>
        <taxon>Carangaria</taxon>
        <taxon>Carangaria incertae sedis</taxon>
        <taxon>Centropomidae</taxon>
        <taxon>Lates</taxon>
    </lineage>
</organism>
<dbReference type="Gene3D" id="2.60.40.10">
    <property type="entry name" value="Immunoglobulins"/>
    <property type="match status" value="1"/>
</dbReference>
<dbReference type="AlphaFoldDB" id="A0AAD3N8J3"/>
<dbReference type="Proteomes" id="UP001279410">
    <property type="component" value="Unassembled WGS sequence"/>
</dbReference>
<feature type="chain" id="PRO_5041899920" description="Ig-like domain-containing protein" evidence="2">
    <location>
        <begin position="17"/>
        <end position="280"/>
    </location>
</feature>
<dbReference type="EMBL" id="BRZM01000109">
    <property type="protein sequence ID" value="GLD67297.1"/>
    <property type="molecule type" value="Genomic_DNA"/>
</dbReference>
<evidence type="ECO:0000256" key="1">
    <source>
        <dbReference type="SAM" id="Phobius"/>
    </source>
</evidence>
<keyword evidence="5" id="KW-1185">Reference proteome</keyword>
<feature type="domain" description="Ig-like" evidence="3">
    <location>
        <begin position="28"/>
        <end position="110"/>
    </location>
</feature>
<dbReference type="InterPro" id="IPR007110">
    <property type="entry name" value="Ig-like_dom"/>
</dbReference>
<protein>
    <recommendedName>
        <fullName evidence="3">Ig-like domain-containing protein</fullName>
    </recommendedName>
</protein>
<dbReference type="PROSITE" id="PS50835">
    <property type="entry name" value="IG_LIKE"/>
    <property type="match status" value="1"/>
</dbReference>
<evidence type="ECO:0000259" key="3">
    <source>
        <dbReference type="PROSITE" id="PS50835"/>
    </source>
</evidence>
<name>A0AAD3N8J3_LATJO</name>
<reference evidence="4" key="1">
    <citation type="submission" date="2022-08" db="EMBL/GenBank/DDBJ databases">
        <title>Genome sequencing of akame (Lates japonicus).</title>
        <authorList>
            <person name="Hashiguchi Y."/>
            <person name="Takahashi H."/>
        </authorList>
    </citation>
    <scope>NUCLEOTIDE SEQUENCE</scope>
    <source>
        <strain evidence="4">Kochi</strain>
    </source>
</reference>
<evidence type="ECO:0000256" key="2">
    <source>
        <dbReference type="SAM" id="SignalP"/>
    </source>
</evidence>
<dbReference type="InterPro" id="IPR013783">
    <property type="entry name" value="Ig-like_fold"/>
</dbReference>
<evidence type="ECO:0000313" key="5">
    <source>
        <dbReference type="Proteomes" id="UP001279410"/>
    </source>
</evidence>
<proteinExistence type="predicted"/>
<keyword evidence="2" id="KW-0732">Signal</keyword>
<keyword evidence="1" id="KW-0812">Transmembrane</keyword>
<evidence type="ECO:0000313" key="4">
    <source>
        <dbReference type="EMBL" id="GLD67297.1"/>
    </source>
</evidence>
<keyword evidence="1" id="KW-0472">Membrane</keyword>
<sequence>MEAVFGLLLMLLRVSHEPQTLQLFIQAPVSSVLLVSECLSQGGTRVSCSSEGGDSPQYSWTLDGHTLTDAELLSGNHETNNIILKQDVSGCLVCSVRNHVSSVSRGEWISCIFINCTLSNGTHISQWVSAATNTLCIEPTTAPTTETSTVGKETVNTVTIINVTSSNQTVTSSISDDPWYFKKNVLVIAGVLLTLVILVLVGVAVICSQKKKKNDKPKEETDEQELTYADVRFMQRQGQQVQKRAEVEVEYGQVKFPQRTRQTVESAGDDCLYAQVRKDR</sequence>